<organism evidence="2 3">
    <name type="scientific">Hoylesella shahii DSM 15611 = JCM 12083</name>
    <dbReference type="NCBI Taxonomy" id="1122991"/>
    <lineage>
        <taxon>Bacteria</taxon>
        <taxon>Pseudomonadati</taxon>
        <taxon>Bacteroidota</taxon>
        <taxon>Bacteroidia</taxon>
        <taxon>Bacteroidales</taxon>
        <taxon>Prevotellaceae</taxon>
        <taxon>Hoylesella</taxon>
    </lineage>
</organism>
<protein>
    <recommendedName>
        <fullName evidence="4">DUF1648 domain-containing protein</fullName>
    </recommendedName>
</protein>
<dbReference type="Proteomes" id="UP000248314">
    <property type="component" value="Unassembled WGS sequence"/>
</dbReference>
<dbReference type="EMBL" id="QJJX01000022">
    <property type="protein sequence ID" value="PXX21188.1"/>
    <property type="molecule type" value="Genomic_DNA"/>
</dbReference>
<feature type="transmembrane region" description="Helical" evidence="1">
    <location>
        <begin position="48"/>
        <end position="69"/>
    </location>
</feature>
<comment type="caution">
    <text evidence="2">The sequence shown here is derived from an EMBL/GenBank/DDBJ whole genome shotgun (WGS) entry which is preliminary data.</text>
</comment>
<accession>A0A318HS02</accession>
<dbReference type="RefSeq" id="WP_025815701.1">
    <property type="nucleotide sequence ID" value="NZ_QJJX01000022.1"/>
</dbReference>
<evidence type="ECO:0000256" key="1">
    <source>
        <dbReference type="SAM" id="Phobius"/>
    </source>
</evidence>
<evidence type="ECO:0000313" key="2">
    <source>
        <dbReference type="EMBL" id="PXX21188.1"/>
    </source>
</evidence>
<feature type="transmembrane region" description="Helical" evidence="1">
    <location>
        <begin position="7"/>
        <end position="28"/>
    </location>
</feature>
<reference evidence="2 3" key="1">
    <citation type="submission" date="2018-05" db="EMBL/GenBank/DDBJ databases">
        <title>Genomic Encyclopedia of Type Strains, Phase I: the one thousand microbial genomes (KMG-I) project.</title>
        <authorList>
            <person name="Kyrpides N."/>
        </authorList>
    </citation>
    <scope>NUCLEOTIDE SEQUENCE [LARGE SCALE GENOMIC DNA]</scope>
    <source>
        <strain evidence="2 3">DSM 15611</strain>
    </source>
</reference>
<sequence>MKITKTLNIIAILFLIANVGLAIFIALHNSSIILHWDFLGHVTHHGEQQFILVFPLVSCLVYAILRWYIKDPYKINHVGSISKTERNKQLLRNYLVVVSVGITALLLYVTICSGGLLLMSPFVVYTTIGILIVSYTYTRGRLERV</sequence>
<feature type="transmembrane region" description="Helical" evidence="1">
    <location>
        <begin position="90"/>
        <end position="111"/>
    </location>
</feature>
<feature type="transmembrane region" description="Helical" evidence="1">
    <location>
        <begin position="117"/>
        <end position="137"/>
    </location>
</feature>
<gene>
    <name evidence="2" type="ORF">EJ73_01830</name>
</gene>
<evidence type="ECO:0008006" key="4">
    <source>
        <dbReference type="Google" id="ProtNLM"/>
    </source>
</evidence>
<evidence type="ECO:0000313" key="3">
    <source>
        <dbReference type="Proteomes" id="UP000248314"/>
    </source>
</evidence>
<name>A0A318HS02_9BACT</name>
<keyword evidence="1" id="KW-1133">Transmembrane helix</keyword>
<proteinExistence type="predicted"/>
<keyword evidence="1" id="KW-0472">Membrane</keyword>
<keyword evidence="1" id="KW-0812">Transmembrane</keyword>
<dbReference type="AlphaFoldDB" id="A0A318HS02"/>
<keyword evidence="3" id="KW-1185">Reference proteome</keyword>